<name>A0A1E4U1W8_PACTA</name>
<feature type="compositionally biased region" description="Basic and acidic residues" evidence="1">
    <location>
        <begin position="128"/>
        <end position="140"/>
    </location>
</feature>
<protein>
    <submittedName>
        <fullName evidence="2">Uncharacterized protein</fullName>
    </submittedName>
</protein>
<evidence type="ECO:0000313" key="3">
    <source>
        <dbReference type="Proteomes" id="UP000094236"/>
    </source>
</evidence>
<keyword evidence="3" id="KW-1185">Reference proteome</keyword>
<organism evidence="2 3">
    <name type="scientific">Pachysolen tannophilus NRRL Y-2460</name>
    <dbReference type="NCBI Taxonomy" id="669874"/>
    <lineage>
        <taxon>Eukaryota</taxon>
        <taxon>Fungi</taxon>
        <taxon>Dikarya</taxon>
        <taxon>Ascomycota</taxon>
        <taxon>Saccharomycotina</taxon>
        <taxon>Pichiomycetes</taxon>
        <taxon>Pachysolenaceae</taxon>
        <taxon>Pachysolen</taxon>
    </lineage>
</organism>
<feature type="compositionally biased region" description="Low complexity" evidence="1">
    <location>
        <begin position="105"/>
        <end position="120"/>
    </location>
</feature>
<gene>
    <name evidence="2" type="ORF">PACTADRAFT_47808</name>
</gene>
<proteinExistence type="predicted"/>
<feature type="compositionally biased region" description="Low complexity" evidence="1">
    <location>
        <begin position="28"/>
        <end position="37"/>
    </location>
</feature>
<feature type="region of interest" description="Disordered" evidence="1">
    <location>
        <begin position="167"/>
        <end position="195"/>
    </location>
</feature>
<feature type="compositionally biased region" description="Low complexity" evidence="1">
    <location>
        <begin position="169"/>
        <end position="183"/>
    </location>
</feature>
<sequence>MSMPVREDSSLVNRINLRRTNSKTRKNSSSAPSRASSIHNRNTSIHSAKSDASRKSTISTPGEFTSVTKIITNTNTNTNTADQADVTAGVQEITSAEIKENGVNSSVGSGTASDSASASAEINSGASDSHDKAPLLKTDDLLPPIPVKGEPPCKYEELSPIIPESVHVQQKLQQQQQQQQQQQHDAIIQNSSSSTASVQTADFSMTLTSQLTRNTSMSKLRSSISSLKSQSQSQFTSPIASNFQLDREISFDSGNSANSAEISAFLTSPLAEHTTTSSTSVTGSPLDRYVTTNATLSTPIDSNFSHSRQCNLNSGSSLNLVRTEDDLADAMAIRILEKVPIKNETSVEEWCI</sequence>
<reference evidence="3" key="1">
    <citation type="submission" date="2016-05" db="EMBL/GenBank/DDBJ databases">
        <title>Comparative genomics of biotechnologically important yeasts.</title>
        <authorList>
            <consortium name="DOE Joint Genome Institute"/>
            <person name="Riley R."/>
            <person name="Haridas S."/>
            <person name="Wolfe K.H."/>
            <person name="Lopes M.R."/>
            <person name="Hittinger C.T."/>
            <person name="Goker M."/>
            <person name="Salamov A."/>
            <person name="Wisecaver J."/>
            <person name="Long T.M."/>
            <person name="Aerts A.L."/>
            <person name="Barry K."/>
            <person name="Choi C."/>
            <person name="Clum A."/>
            <person name="Coughlan A.Y."/>
            <person name="Deshpande S."/>
            <person name="Douglass A.P."/>
            <person name="Hanson S.J."/>
            <person name="Klenk H.-P."/>
            <person name="Labutti K."/>
            <person name="Lapidus A."/>
            <person name="Lindquist E."/>
            <person name="Lipzen A."/>
            <person name="Meier-Kolthoff J.P."/>
            <person name="Ohm R.A."/>
            <person name="Otillar R.P."/>
            <person name="Pangilinan J."/>
            <person name="Peng Y."/>
            <person name="Rokas A."/>
            <person name="Rosa C.A."/>
            <person name="Scheuner C."/>
            <person name="Sibirny A.A."/>
            <person name="Slot J.C."/>
            <person name="Stielow J.B."/>
            <person name="Sun H."/>
            <person name="Kurtzman C.P."/>
            <person name="Blackwell M."/>
            <person name="Grigoriev I.V."/>
            <person name="Jeffries T.W."/>
        </authorList>
    </citation>
    <scope>NUCLEOTIDE SEQUENCE [LARGE SCALE GENOMIC DNA]</scope>
    <source>
        <strain evidence="3">NRRL Y-2460</strain>
    </source>
</reference>
<feature type="compositionally biased region" description="Basic residues" evidence="1">
    <location>
        <begin position="16"/>
        <end position="26"/>
    </location>
</feature>
<feature type="region of interest" description="Disordered" evidence="1">
    <location>
        <begin position="1"/>
        <end position="60"/>
    </location>
</feature>
<evidence type="ECO:0000256" key="1">
    <source>
        <dbReference type="SAM" id="MobiDB-lite"/>
    </source>
</evidence>
<feature type="compositionally biased region" description="Polar residues" evidence="1">
    <location>
        <begin position="38"/>
        <end position="47"/>
    </location>
</feature>
<evidence type="ECO:0000313" key="2">
    <source>
        <dbReference type="EMBL" id="ODV97982.1"/>
    </source>
</evidence>
<accession>A0A1E4U1W8</accession>
<dbReference type="Proteomes" id="UP000094236">
    <property type="component" value="Unassembled WGS sequence"/>
</dbReference>
<feature type="region of interest" description="Disordered" evidence="1">
    <location>
        <begin position="101"/>
        <end position="155"/>
    </location>
</feature>
<dbReference type="EMBL" id="KV454011">
    <property type="protein sequence ID" value="ODV97982.1"/>
    <property type="molecule type" value="Genomic_DNA"/>
</dbReference>
<dbReference type="AlphaFoldDB" id="A0A1E4U1W8"/>